<dbReference type="Proteomes" id="UP000789525">
    <property type="component" value="Unassembled WGS sequence"/>
</dbReference>
<protein>
    <submittedName>
        <fullName evidence="1">5183_t:CDS:1</fullName>
    </submittedName>
</protein>
<evidence type="ECO:0000313" key="1">
    <source>
        <dbReference type="EMBL" id="CAG8563071.1"/>
    </source>
</evidence>
<dbReference type="EMBL" id="CAJVPT010009596">
    <property type="protein sequence ID" value="CAG8563071.1"/>
    <property type="molecule type" value="Genomic_DNA"/>
</dbReference>
<keyword evidence="2" id="KW-1185">Reference proteome</keyword>
<evidence type="ECO:0000313" key="2">
    <source>
        <dbReference type="Proteomes" id="UP000789525"/>
    </source>
</evidence>
<reference evidence="1" key="1">
    <citation type="submission" date="2021-06" db="EMBL/GenBank/DDBJ databases">
        <authorList>
            <person name="Kallberg Y."/>
            <person name="Tangrot J."/>
            <person name="Rosling A."/>
        </authorList>
    </citation>
    <scope>NUCLEOTIDE SEQUENCE</scope>
    <source>
        <strain evidence="1">CL356</strain>
    </source>
</reference>
<organism evidence="1 2">
    <name type="scientific">Acaulospora colombiana</name>
    <dbReference type="NCBI Taxonomy" id="27376"/>
    <lineage>
        <taxon>Eukaryota</taxon>
        <taxon>Fungi</taxon>
        <taxon>Fungi incertae sedis</taxon>
        <taxon>Mucoromycota</taxon>
        <taxon>Glomeromycotina</taxon>
        <taxon>Glomeromycetes</taxon>
        <taxon>Diversisporales</taxon>
        <taxon>Acaulosporaceae</taxon>
        <taxon>Acaulospora</taxon>
    </lineage>
</organism>
<feature type="non-terminal residue" evidence="1">
    <location>
        <position position="1"/>
    </location>
</feature>
<sequence>GSLSKMVSWSMEEVIKSRFRHLKCAKAWLLARYRPLKYQRSIKELATRPGGQTEGSGNPQKATFEPACLVWIIGGSSMAVKLPRRSMSIAG</sequence>
<gene>
    <name evidence="1" type="ORF">ACOLOM_LOCUS5309</name>
</gene>
<accession>A0ACA9M287</accession>
<name>A0ACA9M287_9GLOM</name>
<proteinExistence type="predicted"/>
<comment type="caution">
    <text evidence="1">The sequence shown here is derived from an EMBL/GenBank/DDBJ whole genome shotgun (WGS) entry which is preliminary data.</text>
</comment>